<reference evidence="3" key="1">
    <citation type="journal article" date="2014" name="Int. J. Syst. Evol. Microbiol.">
        <title>Complete genome sequence of Corynebacterium casei LMG S-19264T (=DSM 44701T), isolated from a smear-ripened cheese.</title>
        <authorList>
            <consortium name="US DOE Joint Genome Institute (JGI-PGF)"/>
            <person name="Walter F."/>
            <person name="Albersmeier A."/>
            <person name="Kalinowski J."/>
            <person name="Ruckert C."/>
        </authorList>
    </citation>
    <scope>NUCLEOTIDE SEQUENCE</scope>
    <source>
        <strain evidence="3">JCM 3035</strain>
    </source>
</reference>
<evidence type="ECO:0000256" key="1">
    <source>
        <dbReference type="SAM" id="MobiDB-lite"/>
    </source>
</evidence>
<dbReference type="RefSeq" id="WP_189321910.1">
    <property type="nucleotide sequence ID" value="NZ_BMPQ01000005.1"/>
</dbReference>
<proteinExistence type="predicted"/>
<name>A0A917QQ84_9ACTN</name>
<evidence type="ECO:0000256" key="2">
    <source>
        <dbReference type="SAM" id="Phobius"/>
    </source>
</evidence>
<feature type="transmembrane region" description="Helical" evidence="2">
    <location>
        <begin position="39"/>
        <end position="60"/>
    </location>
</feature>
<keyword evidence="2" id="KW-1133">Transmembrane helix</keyword>
<keyword evidence="4" id="KW-1185">Reference proteome</keyword>
<sequence>MSTRPTFEDRLLGELKREIKLREPEPNPSARRSFTSRRIAVVATACALAGLAVVFVPGSAADSKAYAVEPHGDGSVTVTIKDPHIGIETQHELAQRMRPLGIQVDVVCESGSWGTPEVLDLKAITAEGVAVPLRAWSVTLHRGQELVLENSPRPVPLNEISRHEVEPCAPVKPTPPGNSPTH</sequence>
<evidence type="ECO:0000313" key="3">
    <source>
        <dbReference type="EMBL" id="GGK62906.1"/>
    </source>
</evidence>
<dbReference type="AlphaFoldDB" id="A0A917QQ84"/>
<evidence type="ECO:0000313" key="4">
    <source>
        <dbReference type="Proteomes" id="UP000637788"/>
    </source>
</evidence>
<dbReference type="EMBL" id="BMPQ01000005">
    <property type="protein sequence ID" value="GGK62906.1"/>
    <property type="molecule type" value="Genomic_DNA"/>
</dbReference>
<organism evidence="3 4">
    <name type="scientific">Streptomyces flaveus</name>
    <dbReference type="NCBI Taxonomy" id="66370"/>
    <lineage>
        <taxon>Bacteria</taxon>
        <taxon>Bacillati</taxon>
        <taxon>Actinomycetota</taxon>
        <taxon>Actinomycetes</taxon>
        <taxon>Kitasatosporales</taxon>
        <taxon>Streptomycetaceae</taxon>
        <taxon>Streptomyces</taxon>
        <taxon>Streptomyces aurantiacus group</taxon>
    </lineage>
</organism>
<comment type="caution">
    <text evidence="3">The sequence shown here is derived from an EMBL/GenBank/DDBJ whole genome shotgun (WGS) entry which is preliminary data.</text>
</comment>
<accession>A0A917QQ84</accession>
<feature type="compositionally biased region" description="Pro residues" evidence="1">
    <location>
        <begin position="170"/>
        <end position="182"/>
    </location>
</feature>
<protein>
    <submittedName>
        <fullName evidence="3">Uncharacterized protein</fullName>
    </submittedName>
</protein>
<keyword evidence="2" id="KW-0472">Membrane</keyword>
<dbReference type="Proteomes" id="UP000637788">
    <property type="component" value="Unassembled WGS sequence"/>
</dbReference>
<keyword evidence="2" id="KW-0812">Transmembrane</keyword>
<feature type="region of interest" description="Disordered" evidence="1">
    <location>
        <begin position="159"/>
        <end position="182"/>
    </location>
</feature>
<reference evidence="3" key="2">
    <citation type="submission" date="2020-09" db="EMBL/GenBank/DDBJ databases">
        <authorList>
            <person name="Sun Q."/>
            <person name="Ohkuma M."/>
        </authorList>
    </citation>
    <scope>NUCLEOTIDE SEQUENCE</scope>
    <source>
        <strain evidence="3">JCM 3035</strain>
    </source>
</reference>
<gene>
    <name evidence="3" type="ORF">GCM10010094_24670</name>
</gene>